<dbReference type="AlphaFoldDB" id="A0A3N6QEJ0"/>
<sequence>MALIEDDPFIAGNKFATFAKIQRRMRKRVRIESTRKAFVTFWSIDYLMSKNVTQEIDFFENKISPLKGTF</sequence>
<protein>
    <submittedName>
        <fullName evidence="1">Uncharacterized protein</fullName>
    </submittedName>
</protein>
<evidence type="ECO:0000313" key="2">
    <source>
        <dbReference type="Proteomes" id="UP000269154"/>
    </source>
</evidence>
<dbReference type="RefSeq" id="WP_124147159.1">
    <property type="nucleotide sequence ID" value="NZ_CAWOKI010000237.1"/>
</dbReference>
<organism evidence="1 2">
    <name type="scientific">Okeania hirsuta</name>
    <dbReference type="NCBI Taxonomy" id="1458930"/>
    <lineage>
        <taxon>Bacteria</taxon>
        <taxon>Bacillati</taxon>
        <taxon>Cyanobacteriota</taxon>
        <taxon>Cyanophyceae</taxon>
        <taxon>Oscillatoriophycideae</taxon>
        <taxon>Oscillatoriales</taxon>
        <taxon>Microcoleaceae</taxon>
        <taxon>Okeania</taxon>
    </lineage>
</organism>
<proteinExistence type="predicted"/>
<keyword evidence="2" id="KW-1185">Reference proteome</keyword>
<accession>A0A3N6QEJ0</accession>
<name>A0A3N6QEJ0_9CYAN</name>
<comment type="caution">
    <text evidence="1">The sequence shown here is derived from an EMBL/GenBank/DDBJ whole genome shotgun (WGS) entry which is preliminary data.</text>
</comment>
<reference evidence="1 2" key="1">
    <citation type="journal article" date="2018" name="ACS Chem. Biol.">
        <title>Ketoreductase domain dysfunction expands chemodiversity: malyngamide biosynthesis in the cyanobacterium Okeania hirsuta.</title>
        <authorList>
            <person name="Moss N.A."/>
            <person name="Leao T."/>
            <person name="Rankin M."/>
            <person name="McCullough T.M."/>
            <person name="Qu P."/>
            <person name="Korobeynikov A."/>
            <person name="Smith J.L."/>
            <person name="Gerwick L."/>
            <person name="Gerwick W.H."/>
        </authorList>
    </citation>
    <scope>NUCLEOTIDE SEQUENCE [LARGE SCALE GENOMIC DNA]</scope>
    <source>
        <strain evidence="1 2">PAB10Feb10-1</strain>
    </source>
</reference>
<evidence type="ECO:0000313" key="1">
    <source>
        <dbReference type="EMBL" id="RQH34792.1"/>
    </source>
</evidence>
<dbReference type="Proteomes" id="UP000269154">
    <property type="component" value="Unassembled WGS sequence"/>
</dbReference>
<dbReference type="EMBL" id="RCBY01000131">
    <property type="protein sequence ID" value="RQH34792.1"/>
    <property type="molecule type" value="Genomic_DNA"/>
</dbReference>
<gene>
    <name evidence="1" type="ORF">D5R40_20535</name>
</gene>